<dbReference type="EMBL" id="QZFV01000081">
    <property type="protein sequence ID" value="RJQ85071.1"/>
    <property type="molecule type" value="Genomic_DNA"/>
</dbReference>
<accession>A0A419I425</accession>
<dbReference type="RefSeq" id="WP_120023931.1">
    <property type="nucleotide sequence ID" value="NZ_QZFV01000081.1"/>
</dbReference>
<keyword evidence="1" id="KW-1133">Transmembrane helix</keyword>
<name>A0A419I425_9PSEU</name>
<dbReference type="AlphaFoldDB" id="A0A419I425"/>
<gene>
    <name evidence="2" type="ORF">D5S19_14840</name>
</gene>
<keyword evidence="1" id="KW-0472">Membrane</keyword>
<organism evidence="2 3">
    <name type="scientific">Amycolatopsis panacis</name>
    <dbReference type="NCBI Taxonomy" id="2340917"/>
    <lineage>
        <taxon>Bacteria</taxon>
        <taxon>Bacillati</taxon>
        <taxon>Actinomycetota</taxon>
        <taxon>Actinomycetes</taxon>
        <taxon>Pseudonocardiales</taxon>
        <taxon>Pseudonocardiaceae</taxon>
        <taxon>Amycolatopsis</taxon>
    </lineage>
</organism>
<dbReference type="Proteomes" id="UP000285112">
    <property type="component" value="Unassembled WGS sequence"/>
</dbReference>
<evidence type="ECO:0000256" key="1">
    <source>
        <dbReference type="SAM" id="Phobius"/>
    </source>
</evidence>
<proteinExistence type="predicted"/>
<evidence type="ECO:0000313" key="2">
    <source>
        <dbReference type="EMBL" id="RJQ85071.1"/>
    </source>
</evidence>
<sequence length="63" mass="6603">MNPLLLDWLTIFLAPIALLLLLPASIKAGAARKAGEKPPAWTAGAQAVGIAFLLIVVLTQVLK</sequence>
<feature type="transmembrane region" description="Helical" evidence="1">
    <location>
        <begin position="40"/>
        <end position="62"/>
    </location>
</feature>
<keyword evidence="1" id="KW-0812">Transmembrane</keyword>
<evidence type="ECO:0000313" key="3">
    <source>
        <dbReference type="Proteomes" id="UP000285112"/>
    </source>
</evidence>
<protein>
    <submittedName>
        <fullName evidence="2">Uncharacterized protein</fullName>
    </submittedName>
</protein>
<comment type="caution">
    <text evidence="2">The sequence shown here is derived from an EMBL/GenBank/DDBJ whole genome shotgun (WGS) entry which is preliminary data.</text>
</comment>
<keyword evidence="3" id="KW-1185">Reference proteome</keyword>
<reference evidence="2 3" key="1">
    <citation type="submission" date="2018-09" db="EMBL/GenBank/DDBJ databases">
        <title>YIM PH 21725 draft genome.</title>
        <authorList>
            <person name="Miao C."/>
        </authorList>
    </citation>
    <scope>NUCLEOTIDE SEQUENCE [LARGE SCALE GENOMIC DNA]</scope>
    <source>
        <strain evidence="3">YIM PH21725</strain>
    </source>
</reference>